<dbReference type="InterPro" id="IPR050121">
    <property type="entry name" value="Cytochrome_P450_monoxygenase"/>
</dbReference>
<evidence type="ECO:0000313" key="5">
    <source>
        <dbReference type="EMBL" id="NYG54502.1"/>
    </source>
</evidence>
<gene>
    <name evidence="5" type="ORF">BJ989_000806</name>
</gene>
<dbReference type="SUPFAM" id="SSF48264">
    <property type="entry name" value="Cytochrome P450"/>
    <property type="match status" value="1"/>
</dbReference>
<organism evidence="5 6">
    <name type="scientific">Nocardioides perillae</name>
    <dbReference type="NCBI Taxonomy" id="1119534"/>
    <lineage>
        <taxon>Bacteria</taxon>
        <taxon>Bacillati</taxon>
        <taxon>Actinomycetota</taxon>
        <taxon>Actinomycetes</taxon>
        <taxon>Propionibacteriales</taxon>
        <taxon>Nocardioidaceae</taxon>
        <taxon>Nocardioides</taxon>
    </lineage>
</organism>
<dbReference type="CDD" id="cd11053">
    <property type="entry name" value="CYP110-like"/>
    <property type="match status" value="1"/>
</dbReference>
<dbReference type="EMBL" id="JACCAC010000001">
    <property type="protein sequence ID" value="NYG54502.1"/>
    <property type="molecule type" value="Genomic_DNA"/>
</dbReference>
<evidence type="ECO:0000256" key="3">
    <source>
        <dbReference type="PIRSR" id="PIRSR602401-1"/>
    </source>
</evidence>
<dbReference type="InterPro" id="IPR002401">
    <property type="entry name" value="Cyt_P450_E_grp-I"/>
</dbReference>
<evidence type="ECO:0000256" key="1">
    <source>
        <dbReference type="ARBA" id="ARBA00001971"/>
    </source>
</evidence>
<proteinExistence type="inferred from homology"/>
<dbReference type="PANTHER" id="PTHR24305:SF166">
    <property type="entry name" value="CYTOCHROME P450 12A4, MITOCHONDRIAL-RELATED"/>
    <property type="match status" value="1"/>
</dbReference>
<sequence length="480" mass="53449">MTALQHPDTPDVLDADAEVDRLTERRFAATRPRSLHRGRPDYAALPPGPRWPSLLQTIGLLRFRHRFVPAVHRRYGEVFTVRLLPGGQPLVIFTRPEHAREIFAGDPEVFHAGKGNAVLGPIMGEHSLLLQDSVEHKRARKLLMPAFNGQALRGYAALVQEVAAAEVATWRDGEEFRSLDRMNRLTLDVILRVVFGVTDEARLAALRPRVNRTVEISPAILLGWSIPRLQRLPPWRGTVDNQRELDRLIHAEIRERRAASDLAERTDVLSRLLQVGTDDTDGAEGETPLSDEELRDQLVTLLLAGHETTATALAWAFFELGRHPELLARARAAAEEEPGGEGDAFLDAVLKESMRLHPVIPMVVRTLVRPATVAGRDFPAGTTVGPSILLAHAREENHPDPERFDPERFLGQNPPANTWIPFGGGVRRCIGAGFSLMEGVVVLREVLRTYDVAARGDDEPKVRNITSVPRRGARVRVVRR</sequence>
<dbReference type="RefSeq" id="WP_343049080.1">
    <property type="nucleotide sequence ID" value="NZ_JACCAC010000001.1"/>
</dbReference>
<dbReference type="GO" id="GO:0004497">
    <property type="term" value="F:monooxygenase activity"/>
    <property type="evidence" value="ECO:0007669"/>
    <property type="project" value="UniProtKB-KW"/>
</dbReference>
<keyword evidence="3 4" id="KW-0479">Metal-binding</keyword>
<comment type="similarity">
    <text evidence="2 4">Belongs to the cytochrome P450 family.</text>
</comment>
<dbReference type="AlphaFoldDB" id="A0A7Y9RQ62"/>
<keyword evidence="6" id="KW-1185">Reference proteome</keyword>
<dbReference type="GO" id="GO:0005506">
    <property type="term" value="F:iron ion binding"/>
    <property type="evidence" value="ECO:0007669"/>
    <property type="project" value="InterPro"/>
</dbReference>
<keyword evidence="4" id="KW-0560">Oxidoreductase</keyword>
<dbReference type="PROSITE" id="PS00086">
    <property type="entry name" value="CYTOCHROME_P450"/>
    <property type="match status" value="1"/>
</dbReference>
<keyword evidence="3 4" id="KW-0349">Heme</keyword>
<name>A0A7Y9RQ62_9ACTN</name>
<dbReference type="PRINTS" id="PR00385">
    <property type="entry name" value="P450"/>
</dbReference>
<accession>A0A7Y9RQ62</accession>
<evidence type="ECO:0000256" key="4">
    <source>
        <dbReference type="RuleBase" id="RU000461"/>
    </source>
</evidence>
<dbReference type="Proteomes" id="UP000544110">
    <property type="component" value="Unassembled WGS sequence"/>
</dbReference>
<dbReference type="InterPro" id="IPR001128">
    <property type="entry name" value="Cyt_P450"/>
</dbReference>
<dbReference type="Pfam" id="PF00067">
    <property type="entry name" value="p450"/>
    <property type="match status" value="1"/>
</dbReference>
<evidence type="ECO:0000256" key="2">
    <source>
        <dbReference type="ARBA" id="ARBA00010617"/>
    </source>
</evidence>
<feature type="binding site" description="axial binding residue" evidence="3">
    <location>
        <position position="429"/>
    </location>
    <ligand>
        <name>heme</name>
        <dbReference type="ChEBI" id="CHEBI:30413"/>
    </ligand>
    <ligandPart>
        <name>Fe</name>
        <dbReference type="ChEBI" id="CHEBI:18248"/>
    </ligandPart>
</feature>
<dbReference type="Gene3D" id="1.10.630.10">
    <property type="entry name" value="Cytochrome P450"/>
    <property type="match status" value="1"/>
</dbReference>
<comment type="caution">
    <text evidence="5">The sequence shown here is derived from an EMBL/GenBank/DDBJ whole genome shotgun (WGS) entry which is preliminary data.</text>
</comment>
<dbReference type="GO" id="GO:0016705">
    <property type="term" value="F:oxidoreductase activity, acting on paired donors, with incorporation or reduction of molecular oxygen"/>
    <property type="evidence" value="ECO:0007669"/>
    <property type="project" value="InterPro"/>
</dbReference>
<reference evidence="5 6" key="1">
    <citation type="submission" date="2020-07" db="EMBL/GenBank/DDBJ databases">
        <title>Sequencing the genomes of 1000 actinobacteria strains.</title>
        <authorList>
            <person name="Klenk H.-P."/>
        </authorList>
    </citation>
    <scope>NUCLEOTIDE SEQUENCE [LARGE SCALE GENOMIC DNA]</scope>
    <source>
        <strain evidence="5 6">DSM 24552</strain>
    </source>
</reference>
<keyword evidence="3 4" id="KW-0408">Iron</keyword>
<comment type="cofactor">
    <cofactor evidence="1 3">
        <name>heme</name>
        <dbReference type="ChEBI" id="CHEBI:30413"/>
    </cofactor>
</comment>
<dbReference type="InterPro" id="IPR017972">
    <property type="entry name" value="Cyt_P450_CS"/>
</dbReference>
<protein>
    <submittedName>
        <fullName evidence="5">Cytochrome P450</fullName>
    </submittedName>
</protein>
<dbReference type="InterPro" id="IPR036396">
    <property type="entry name" value="Cyt_P450_sf"/>
</dbReference>
<evidence type="ECO:0000313" key="6">
    <source>
        <dbReference type="Proteomes" id="UP000544110"/>
    </source>
</evidence>
<dbReference type="PANTHER" id="PTHR24305">
    <property type="entry name" value="CYTOCHROME P450"/>
    <property type="match status" value="1"/>
</dbReference>
<dbReference type="PRINTS" id="PR00463">
    <property type="entry name" value="EP450I"/>
</dbReference>
<keyword evidence="4" id="KW-0503">Monooxygenase</keyword>
<dbReference type="GO" id="GO:0020037">
    <property type="term" value="F:heme binding"/>
    <property type="evidence" value="ECO:0007669"/>
    <property type="project" value="InterPro"/>
</dbReference>